<evidence type="ECO:0000256" key="1">
    <source>
        <dbReference type="SAM" id="Coils"/>
    </source>
</evidence>
<feature type="coiled-coil region" evidence="1">
    <location>
        <begin position="16"/>
        <end position="57"/>
    </location>
</feature>
<dbReference type="EMBL" id="CP045702">
    <property type="protein sequence ID" value="QNE75308.1"/>
    <property type="molecule type" value="Genomic_DNA"/>
</dbReference>
<gene>
    <name evidence="2" type="ORF">F0344_12390</name>
</gene>
<dbReference type="Proteomes" id="UP000515307">
    <property type="component" value="Chromosome"/>
</dbReference>
<keyword evidence="1" id="KW-0175">Coiled coil</keyword>
<organism evidence="2 3">
    <name type="scientific">Streptomyces finlayi</name>
    <dbReference type="NCBI Taxonomy" id="67296"/>
    <lineage>
        <taxon>Bacteria</taxon>
        <taxon>Bacillati</taxon>
        <taxon>Actinomycetota</taxon>
        <taxon>Actinomycetes</taxon>
        <taxon>Kitasatosporales</taxon>
        <taxon>Streptomycetaceae</taxon>
        <taxon>Streptomyces</taxon>
    </lineage>
</organism>
<sequence>MTAVSLEKTFTASDAVNALERQIGALQAQVSNLRSAVEEQRREAFNAREKYGKLRVEARELLRDLIDDYDLDDHKAAISEKAEEIGLAALRYEYNGTVTVNFNFEGLRKADGSDFSEDDVKYWLEASIRATGGGFELDYFDADNTDVELELQ</sequence>
<dbReference type="AlphaFoldDB" id="A0A7G7BIZ3"/>
<reference evidence="3" key="1">
    <citation type="submission" date="2019-10" db="EMBL/GenBank/DDBJ databases">
        <title>Antimicrobial potential of Antarctic Bacteria.</title>
        <authorList>
            <person name="Benaud N."/>
            <person name="Edwards R.J."/>
            <person name="Ferrari B.C."/>
        </authorList>
    </citation>
    <scope>NUCLEOTIDE SEQUENCE [LARGE SCALE GENOMIC DNA]</scope>
    <source>
        <strain evidence="3">NBSH44</strain>
    </source>
</reference>
<keyword evidence="3" id="KW-1185">Reference proteome</keyword>
<proteinExistence type="predicted"/>
<name>A0A7G7BIZ3_9ACTN</name>
<accession>A0A7G7BIZ3</accession>
<dbReference type="RefSeq" id="WP_185298841.1">
    <property type="nucleotide sequence ID" value="NZ_CP045702.1"/>
</dbReference>
<evidence type="ECO:0000313" key="3">
    <source>
        <dbReference type="Proteomes" id="UP000515307"/>
    </source>
</evidence>
<evidence type="ECO:0000313" key="2">
    <source>
        <dbReference type="EMBL" id="QNE75308.1"/>
    </source>
</evidence>
<protein>
    <submittedName>
        <fullName evidence="2">Uncharacterized protein</fullName>
    </submittedName>
</protein>
<dbReference type="KEGG" id="sfiy:F0344_12390"/>